<sequence>MRILISFLLILNFNFALAQQDTIVQTEADTKLDPNAEVESKNTSQAEAEVQFDNTSDLNPVQFSETKIEELKKDEDFNYLEEKQEKTWWQQFKEWINQKYQQFLNWLFGDYDAGSFFGFILKILPYLLLIGIICLVIWLFTRMNPGKNILQEPQTSKMHLDDEEEIIQNADIPALIKNAIENGEYRMAVRYYYLQALKELDLKKIIDFEAQKTNNDYISEIQNTSLNNIFKKVTRIYNFIWYGDFQVSKEDFLLAEKGFSELNSTIKNTKNE</sequence>
<dbReference type="STRING" id="1334022.SAMN04487907_102355"/>
<feature type="transmembrane region" description="Helical" evidence="1">
    <location>
        <begin position="116"/>
        <end position="140"/>
    </location>
</feature>
<dbReference type="Proteomes" id="UP000199438">
    <property type="component" value="Unassembled WGS sequence"/>
</dbReference>
<proteinExistence type="predicted"/>
<dbReference type="AlphaFoldDB" id="A0A1I1GNU2"/>
<keyword evidence="1" id="KW-0472">Membrane</keyword>
<evidence type="ECO:0000256" key="2">
    <source>
        <dbReference type="SAM" id="SignalP"/>
    </source>
</evidence>
<accession>A0A1I1GNU2</accession>
<evidence type="ECO:0000313" key="3">
    <source>
        <dbReference type="EMBL" id="SFC13294.1"/>
    </source>
</evidence>
<keyword evidence="1" id="KW-1133">Transmembrane helix</keyword>
<keyword evidence="4" id="KW-1185">Reference proteome</keyword>
<reference evidence="4" key="1">
    <citation type="submission" date="2016-10" db="EMBL/GenBank/DDBJ databases">
        <authorList>
            <person name="Varghese N."/>
            <person name="Submissions S."/>
        </authorList>
    </citation>
    <scope>NUCLEOTIDE SEQUENCE [LARGE SCALE GENOMIC DNA]</scope>
    <source>
        <strain evidence="4">DSM 24499</strain>
    </source>
</reference>
<keyword evidence="2" id="KW-0732">Signal</keyword>
<protein>
    <recommendedName>
        <fullName evidence="5">DUF4129 domain-containing protein</fullName>
    </recommendedName>
</protein>
<feature type="signal peptide" evidence="2">
    <location>
        <begin position="1"/>
        <end position="18"/>
    </location>
</feature>
<evidence type="ECO:0008006" key="5">
    <source>
        <dbReference type="Google" id="ProtNLM"/>
    </source>
</evidence>
<dbReference type="OrthoDB" id="5491447at2"/>
<name>A0A1I1GNU2_9FLAO</name>
<keyword evidence="1" id="KW-0812">Transmembrane</keyword>
<organism evidence="3 4">
    <name type="scientific">Zunongwangia mangrovi</name>
    <dbReference type="NCBI Taxonomy" id="1334022"/>
    <lineage>
        <taxon>Bacteria</taxon>
        <taxon>Pseudomonadati</taxon>
        <taxon>Bacteroidota</taxon>
        <taxon>Flavobacteriia</taxon>
        <taxon>Flavobacteriales</taxon>
        <taxon>Flavobacteriaceae</taxon>
        <taxon>Zunongwangia</taxon>
    </lineage>
</organism>
<evidence type="ECO:0000313" key="4">
    <source>
        <dbReference type="Proteomes" id="UP000199438"/>
    </source>
</evidence>
<dbReference type="RefSeq" id="WP_092541379.1">
    <property type="nucleotide sequence ID" value="NZ_FOKV01000002.1"/>
</dbReference>
<feature type="chain" id="PRO_5011640919" description="DUF4129 domain-containing protein" evidence="2">
    <location>
        <begin position="19"/>
        <end position="272"/>
    </location>
</feature>
<gene>
    <name evidence="3" type="ORF">SAMN04487907_102355</name>
</gene>
<dbReference type="EMBL" id="FOKV01000002">
    <property type="protein sequence ID" value="SFC13294.1"/>
    <property type="molecule type" value="Genomic_DNA"/>
</dbReference>
<evidence type="ECO:0000256" key="1">
    <source>
        <dbReference type="SAM" id="Phobius"/>
    </source>
</evidence>